<feature type="region of interest" description="Disordered" evidence="1">
    <location>
        <begin position="31"/>
        <end position="53"/>
    </location>
</feature>
<protein>
    <submittedName>
        <fullName evidence="2">Uncharacterized protein</fullName>
    </submittedName>
</protein>
<dbReference type="EMBL" id="GBRH01182782">
    <property type="protein sequence ID" value="JAE15114.1"/>
    <property type="molecule type" value="Transcribed_RNA"/>
</dbReference>
<reference evidence="2" key="2">
    <citation type="journal article" date="2015" name="Data Brief">
        <title>Shoot transcriptome of the giant reed, Arundo donax.</title>
        <authorList>
            <person name="Barrero R.A."/>
            <person name="Guerrero F.D."/>
            <person name="Moolhuijzen P."/>
            <person name="Goolsby J.A."/>
            <person name="Tidwell J."/>
            <person name="Bellgard S.E."/>
            <person name="Bellgard M.I."/>
        </authorList>
    </citation>
    <scope>NUCLEOTIDE SEQUENCE</scope>
    <source>
        <tissue evidence="2">Shoot tissue taken approximately 20 cm above the soil surface</tissue>
    </source>
</reference>
<sequence>MLFIFSKSAKLYDIESRNHSVHHSFRLHDIEASSGSSPNDPYGTRTIGRFHCS</sequence>
<evidence type="ECO:0000256" key="1">
    <source>
        <dbReference type="SAM" id="MobiDB-lite"/>
    </source>
</evidence>
<name>A0A0A9FV77_ARUDO</name>
<proteinExistence type="predicted"/>
<dbReference type="AlphaFoldDB" id="A0A0A9FV77"/>
<reference evidence="2" key="1">
    <citation type="submission" date="2014-09" db="EMBL/GenBank/DDBJ databases">
        <authorList>
            <person name="Magalhaes I.L.F."/>
            <person name="Oliveira U."/>
            <person name="Santos F.R."/>
            <person name="Vidigal T.H.D.A."/>
            <person name="Brescovit A.D."/>
            <person name="Santos A.J."/>
        </authorList>
    </citation>
    <scope>NUCLEOTIDE SEQUENCE</scope>
    <source>
        <tissue evidence="2">Shoot tissue taken approximately 20 cm above the soil surface</tissue>
    </source>
</reference>
<organism evidence="2">
    <name type="scientific">Arundo donax</name>
    <name type="common">Giant reed</name>
    <name type="synonym">Donax arundinaceus</name>
    <dbReference type="NCBI Taxonomy" id="35708"/>
    <lineage>
        <taxon>Eukaryota</taxon>
        <taxon>Viridiplantae</taxon>
        <taxon>Streptophyta</taxon>
        <taxon>Embryophyta</taxon>
        <taxon>Tracheophyta</taxon>
        <taxon>Spermatophyta</taxon>
        <taxon>Magnoliopsida</taxon>
        <taxon>Liliopsida</taxon>
        <taxon>Poales</taxon>
        <taxon>Poaceae</taxon>
        <taxon>PACMAD clade</taxon>
        <taxon>Arundinoideae</taxon>
        <taxon>Arundineae</taxon>
        <taxon>Arundo</taxon>
    </lineage>
</organism>
<evidence type="ECO:0000313" key="2">
    <source>
        <dbReference type="EMBL" id="JAE15114.1"/>
    </source>
</evidence>
<accession>A0A0A9FV77</accession>